<keyword evidence="5" id="KW-1185">Reference proteome</keyword>
<organism evidence="4 5">
    <name type="scientific">Rufibacter quisquiliarum</name>
    <dbReference type="NCBI Taxonomy" id="1549639"/>
    <lineage>
        <taxon>Bacteria</taxon>
        <taxon>Pseudomonadati</taxon>
        <taxon>Bacteroidota</taxon>
        <taxon>Cytophagia</taxon>
        <taxon>Cytophagales</taxon>
        <taxon>Hymenobacteraceae</taxon>
        <taxon>Rufibacter</taxon>
    </lineage>
</organism>
<gene>
    <name evidence="4" type="ORF">FHS90_001617</name>
</gene>
<dbReference type="Gene3D" id="3.40.630.30">
    <property type="match status" value="2"/>
</dbReference>
<dbReference type="GO" id="GO:0005840">
    <property type="term" value="C:ribosome"/>
    <property type="evidence" value="ECO:0007669"/>
    <property type="project" value="UniProtKB-KW"/>
</dbReference>
<dbReference type="InterPro" id="IPR000182">
    <property type="entry name" value="GNAT_dom"/>
</dbReference>
<dbReference type="SUPFAM" id="SSF55729">
    <property type="entry name" value="Acyl-CoA N-acyltransferases (Nat)"/>
    <property type="match status" value="2"/>
</dbReference>
<evidence type="ECO:0000256" key="1">
    <source>
        <dbReference type="ARBA" id="ARBA00022679"/>
    </source>
</evidence>
<evidence type="ECO:0000313" key="4">
    <source>
        <dbReference type="EMBL" id="MBA9076909.1"/>
    </source>
</evidence>
<keyword evidence="2" id="KW-0012">Acyltransferase</keyword>
<dbReference type="CDD" id="cd04301">
    <property type="entry name" value="NAT_SF"/>
    <property type="match status" value="1"/>
</dbReference>
<name>A0A839GJG8_9BACT</name>
<keyword evidence="4" id="KW-0687">Ribonucleoprotein</keyword>
<comment type="caution">
    <text evidence="4">The sequence shown here is derived from an EMBL/GenBank/DDBJ whole genome shotgun (WGS) entry which is preliminary data.</text>
</comment>
<dbReference type="PANTHER" id="PTHR43877">
    <property type="entry name" value="AMINOALKYLPHOSPHONATE N-ACETYLTRANSFERASE-RELATED-RELATED"/>
    <property type="match status" value="1"/>
</dbReference>
<dbReference type="InterPro" id="IPR050832">
    <property type="entry name" value="Bact_Acetyltransf"/>
</dbReference>
<dbReference type="RefSeq" id="WP_182512600.1">
    <property type="nucleotide sequence ID" value="NZ_JACJIQ010000005.1"/>
</dbReference>
<accession>A0A839GJG8</accession>
<evidence type="ECO:0000313" key="5">
    <source>
        <dbReference type="Proteomes" id="UP000563094"/>
    </source>
</evidence>
<keyword evidence="1" id="KW-0808">Transferase</keyword>
<dbReference type="Pfam" id="PF00583">
    <property type="entry name" value="Acetyltransf_1"/>
    <property type="match status" value="2"/>
</dbReference>
<proteinExistence type="predicted"/>
<reference evidence="4 5" key="1">
    <citation type="submission" date="2020-08" db="EMBL/GenBank/DDBJ databases">
        <title>Genomic Encyclopedia of Type Strains, Phase IV (KMG-IV): sequencing the most valuable type-strain genomes for metagenomic binning, comparative biology and taxonomic classification.</title>
        <authorList>
            <person name="Goeker M."/>
        </authorList>
    </citation>
    <scope>NUCLEOTIDE SEQUENCE [LARGE SCALE GENOMIC DNA]</scope>
    <source>
        <strain evidence="4 5">DSM 29854</strain>
    </source>
</reference>
<dbReference type="PANTHER" id="PTHR43877:SF2">
    <property type="entry name" value="AMINOALKYLPHOSPHONATE N-ACETYLTRANSFERASE-RELATED"/>
    <property type="match status" value="1"/>
</dbReference>
<dbReference type="GO" id="GO:0016747">
    <property type="term" value="F:acyltransferase activity, transferring groups other than amino-acyl groups"/>
    <property type="evidence" value="ECO:0007669"/>
    <property type="project" value="InterPro"/>
</dbReference>
<protein>
    <submittedName>
        <fullName evidence="4">Ribosomal protein S18 acetylase RimI-like enzyme</fullName>
    </submittedName>
</protein>
<dbReference type="Proteomes" id="UP000563094">
    <property type="component" value="Unassembled WGS sequence"/>
</dbReference>
<keyword evidence="4" id="KW-0689">Ribosomal protein</keyword>
<dbReference type="PROSITE" id="PS51186">
    <property type="entry name" value="GNAT"/>
    <property type="match status" value="2"/>
</dbReference>
<evidence type="ECO:0000259" key="3">
    <source>
        <dbReference type="PROSITE" id="PS51186"/>
    </source>
</evidence>
<feature type="domain" description="N-acetyltransferase" evidence="3">
    <location>
        <begin position="1"/>
        <end position="162"/>
    </location>
</feature>
<sequence>MTFSFADSATVPQLCTLFNTAFSDYVLPLVLTEAVMEMKLTRDGTHLHLSPLALNEEKEPVGFILNALGEWRGRKTAYNGGTGVVPHGRGHALTERMYQFCIPRLREQGAEQCLLEVIQENKRALAIYRRLGFAIQRTFRCFRLEKELLSWHAHLPHGVTLHKVAGPNWPRYQTFWEIEPSWQHHVAAIGRSGHYVQVVEARLQYECVGYGVVYPLTGAIAHLAVAPAWRGKGIGQALCQKLVEMVSAPAVTVVNVDAHGTSLLNFVQGRGMQETLGQYEMVLDI</sequence>
<dbReference type="EMBL" id="JACJIQ010000005">
    <property type="protein sequence ID" value="MBA9076909.1"/>
    <property type="molecule type" value="Genomic_DNA"/>
</dbReference>
<dbReference type="InterPro" id="IPR016181">
    <property type="entry name" value="Acyl_CoA_acyltransferase"/>
</dbReference>
<evidence type="ECO:0000256" key="2">
    <source>
        <dbReference type="ARBA" id="ARBA00023315"/>
    </source>
</evidence>
<feature type="domain" description="N-acetyltransferase" evidence="3">
    <location>
        <begin position="159"/>
        <end position="285"/>
    </location>
</feature>
<dbReference type="AlphaFoldDB" id="A0A839GJG8"/>